<dbReference type="InterPro" id="IPR020846">
    <property type="entry name" value="MFS_dom"/>
</dbReference>
<evidence type="ECO:0000256" key="6">
    <source>
        <dbReference type="ARBA" id="ARBA00022989"/>
    </source>
</evidence>
<feature type="transmembrane region" description="Helical" evidence="8">
    <location>
        <begin position="38"/>
        <end position="61"/>
    </location>
</feature>
<dbReference type="GO" id="GO:0022857">
    <property type="term" value="F:transmembrane transporter activity"/>
    <property type="evidence" value="ECO:0007669"/>
    <property type="project" value="InterPro"/>
</dbReference>
<protein>
    <submittedName>
        <fullName evidence="10">Tret1_26 protein</fullName>
    </submittedName>
</protein>
<keyword evidence="5 8" id="KW-0812">Transmembrane</keyword>
<feature type="transmembrane region" description="Helical" evidence="8">
    <location>
        <begin position="135"/>
        <end position="157"/>
    </location>
</feature>
<dbReference type="Pfam" id="PF00083">
    <property type="entry name" value="Sugar_tr"/>
    <property type="match status" value="1"/>
</dbReference>
<evidence type="ECO:0000256" key="5">
    <source>
        <dbReference type="ARBA" id="ARBA00022692"/>
    </source>
</evidence>
<feature type="transmembrane region" description="Helical" evidence="8">
    <location>
        <begin position="440"/>
        <end position="464"/>
    </location>
</feature>
<organism evidence="10">
    <name type="scientific">Fopius arisanus</name>
    <dbReference type="NCBI Taxonomy" id="64838"/>
    <lineage>
        <taxon>Eukaryota</taxon>
        <taxon>Metazoa</taxon>
        <taxon>Ecdysozoa</taxon>
        <taxon>Arthropoda</taxon>
        <taxon>Hexapoda</taxon>
        <taxon>Insecta</taxon>
        <taxon>Pterygota</taxon>
        <taxon>Neoptera</taxon>
        <taxon>Endopterygota</taxon>
        <taxon>Hymenoptera</taxon>
        <taxon>Apocrita</taxon>
        <taxon>Ichneumonoidea</taxon>
        <taxon>Braconidae</taxon>
        <taxon>Opiinae</taxon>
        <taxon>Fopius</taxon>
    </lineage>
</organism>
<dbReference type="InterPro" id="IPR036259">
    <property type="entry name" value="MFS_trans_sf"/>
</dbReference>
<feature type="transmembrane region" description="Helical" evidence="8">
    <location>
        <begin position="110"/>
        <end position="129"/>
    </location>
</feature>
<feature type="transmembrane region" description="Helical" evidence="8">
    <location>
        <begin position="344"/>
        <end position="365"/>
    </location>
</feature>
<proteinExistence type="predicted"/>
<dbReference type="GO" id="GO:0005886">
    <property type="term" value="C:plasma membrane"/>
    <property type="evidence" value="ECO:0007669"/>
    <property type="project" value="UniProtKB-SubCell"/>
</dbReference>
<evidence type="ECO:0000313" key="10">
    <source>
        <dbReference type="EMBL" id="JAG70123.1"/>
    </source>
</evidence>
<accession>A0A0C9R0K0</accession>
<reference evidence="10" key="1">
    <citation type="submission" date="2015-01" db="EMBL/GenBank/DDBJ databases">
        <title>Transcriptome Assembly of Fopius arisanus.</title>
        <authorList>
            <person name="Geib S."/>
        </authorList>
    </citation>
    <scope>NUCLEOTIDE SEQUENCE</scope>
</reference>
<dbReference type="InterPro" id="IPR005828">
    <property type="entry name" value="MFS_sugar_transport-like"/>
</dbReference>
<name>A0A0C9R0K0_9HYME</name>
<evidence type="ECO:0000256" key="2">
    <source>
        <dbReference type="ARBA" id="ARBA00022448"/>
    </source>
</evidence>
<evidence type="ECO:0000259" key="9">
    <source>
        <dbReference type="PROSITE" id="PS50850"/>
    </source>
</evidence>
<dbReference type="PANTHER" id="PTHR48021:SF1">
    <property type="entry name" value="GH07001P-RELATED"/>
    <property type="match status" value="1"/>
</dbReference>
<feature type="transmembrane region" description="Helical" evidence="8">
    <location>
        <begin position="193"/>
        <end position="214"/>
    </location>
</feature>
<keyword evidence="2" id="KW-0813">Transport</keyword>
<dbReference type="FunFam" id="1.20.1250.20:FF:000218">
    <property type="entry name" value="facilitated trehalose transporter Tret1"/>
    <property type="match status" value="1"/>
</dbReference>
<feature type="domain" description="Major facilitator superfamily (MFS) profile" evidence="9">
    <location>
        <begin position="39"/>
        <end position="468"/>
    </location>
</feature>
<dbReference type="SUPFAM" id="SSF103473">
    <property type="entry name" value="MFS general substrate transporter"/>
    <property type="match status" value="1"/>
</dbReference>
<keyword evidence="7 8" id="KW-0472">Membrane</keyword>
<evidence type="ECO:0000256" key="3">
    <source>
        <dbReference type="ARBA" id="ARBA00022475"/>
    </source>
</evidence>
<dbReference type="EMBL" id="GBYB01000356">
    <property type="protein sequence ID" value="JAG70123.1"/>
    <property type="molecule type" value="Transcribed_RNA"/>
</dbReference>
<keyword evidence="6 8" id="KW-1133">Transmembrane helix</keyword>
<dbReference type="InterPro" id="IPR050549">
    <property type="entry name" value="MFS_Trehalose_Transporter"/>
</dbReference>
<evidence type="ECO:0000256" key="4">
    <source>
        <dbReference type="ARBA" id="ARBA00022597"/>
    </source>
</evidence>
<evidence type="ECO:0000256" key="7">
    <source>
        <dbReference type="ARBA" id="ARBA00023136"/>
    </source>
</evidence>
<gene>
    <name evidence="10" type="primary">Tret1_26</name>
    <name evidence="10" type="ORF">g.22633</name>
</gene>
<feature type="transmembrane region" description="Helical" evidence="8">
    <location>
        <begin position="276"/>
        <end position="296"/>
    </location>
</feature>
<feature type="transmembrane region" description="Helical" evidence="8">
    <location>
        <begin position="169"/>
        <end position="187"/>
    </location>
</feature>
<dbReference type="PROSITE" id="PS50850">
    <property type="entry name" value="MFS"/>
    <property type="match status" value="1"/>
</dbReference>
<feature type="transmembrane region" description="Helical" evidence="8">
    <location>
        <begin position="377"/>
        <end position="398"/>
    </location>
</feature>
<evidence type="ECO:0000256" key="8">
    <source>
        <dbReference type="SAM" id="Phobius"/>
    </source>
</evidence>
<keyword evidence="3" id="KW-1003">Cell membrane</keyword>
<feature type="transmembrane region" description="Helical" evidence="8">
    <location>
        <begin position="316"/>
        <end position="337"/>
    </location>
</feature>
<feature type="transmembrane region" description="Helical" evidence="8">
    <location>
        <begin position="410"/>
        <end position="434"/>
    </location>
</feature>
<sequence>MKESHSCQSSCRIMMDKSKVMSDYSKCSSGRSRWRQTAAAIIANLSGIAGGMLSAWTAPIIPQLSKVTTPVGTQPITESEISWLGSVTGLTSLIALLFYAVAVKRIGNRIMAWAIAISAASSWLLIYFAENFYYLVVARGLAGFVCGITFSMVPVYVCEIADDSIRGQLGSFLSFGFNLGTLASFILGAKLSYHAFALCGLVVPIAFIIGFIFLPESPMHLLRRGRIDRATSSLMWLRNNDKTTVDYELMQLERQLTNSIGKSAGLKDLFRDRGTFMALIISVTLFAGQHTSGYAILFSYTTTIFEKAKCSVDPDLASIIIAVIQIVGSWTSTLTIERLGRRKLVIIACMGMIISHFGFGTFLALQAHNYDLSSVSWLPLATMSIFALAFCAGLGPLTSTVASEIFSADIVSLGLSVSLSTEFISNFLTTLVFPSMSATFGMHVSFFVLALFTGFTLVITFFLLPETKGRSKLDIFEELNGKTRKPQFMAVPLNEESVEKNEFMHQAIECNGLPA</sequence>
<dbReference type="AlphaFoldDB" id="A0A0C9R0K0"/>
<feature type="transmembrane region" description="Helical" evidence="8">
    <location>
        <begin position="81"/>
        <end position="103"/>
    </location>
</feature>
<evidence type="ECO:0000256" key="1">
    <source>
        <dbReference type="ARBA" id="ARBA00004651"/>
    </source>
</evidence>
<keyword evidence="4" id="KW-0762">Sugar transport</keyword>
<dbReference type="PANTHER" id="PTHR48021">
    <property type="match status" value="1"/>
</dbReference>
<dbReference type="Gene3D" id="1.20.1250.20">
    <property type="entry name" value="MFS general substrate transporter like domains"/>
    <property type="match status" value="1"/>
</dbReference>
<comment type="subcellular location">
    <subcellularLocation>
        <location evidence="1">Cell membrane</location>
        <topology evidence="1">Multi-pass membrane protein</topology>
    </subcellularLocation>
</comment>